<evidence type="ECO:0000256" key="6">
    <source>
        <dbReference type="ARBA" id="ARBA00022801"/>
    </source>
</evidence>
<reference evidence="13 14" key="1">
    <citation type="submission" date="2024-09" db="EMBL/GenBank/DDBJ databases">
        <authorList>
            <person name="Sun Q."/>
            <person name="Mori K."/>
        </authorList>
    </citation>
    <scope>NUCLEOTIDE SEQUENCE [LARGE SCALE GENOMIC DNA]</scope>
    <source>
        <strain evidence="13 14">NCAIM B.02415</strain>
    </source>
</reference>
<dbReference type="InterPro" id="IPR006102">
    <property type="entry name" value="Ig-like_GH2"/>
</dbReference>
<dbReference type="InterPro" id="IPR036156">
    <property type="entry name" value="Beta-gal/glucu_dom_sf"/>
</dbReference>
<dbReference type="PANTHER" id="PTHR46323">
    <property type="entry name" value="BETA-GALACTOSIDASE"/>
    <property type="match status" value="1"/>
</dbReference>
<dbReference type="InterPro" id="IPR017853">
    <property type="entry name" value="GH"/>
</dbReference>
<dbReference type="Proteomes" id="UP001589828">
    <property type="component" value="Unassembled WGS sequence"/>
</dbReference>
<dbReference type="PROSITE" id="PS00608">
    <property type="entry name" value="GLYCOSYL_HYDROL_F2_2"/>
    <property type="match status" value="1"/>
</dbReference>
<dbReference type="InterPro" id="IPR013783">
    <property type="entry name" value="Ig-like_fold"/>
</dbReference>
<evidence type="ECO:0000256" key="3">
    <source>
        <dbReference type="ARBA" id="ARBA00007401"/>
    </source>
</evidence>
<keyword evidence="6 10" id="KW-0378">Hydrolase</keyword>
<dbReference type="InterPro" id="IPR050347">
    <property type="entry name" value="Bact_Beta-galactosidase"/>
</dbReference>
<dbReference type="PANTHER" id="PTHR46323:SF2">
    <property type="entry name" value="BETA-GALACTOSIDASE"/>
    <property type="match status" value="1"/>
</dbReference>
<dbReference type="SUPFAM" id="SSF49785">
    <property type="entry name" value="Galactose-binding domain-like"/>
    <property type="match status" value="1"/>
</dbReference>
<keyword evidence="11" id="KW-0732">Signal</keyword>
<protein>
    <recommendedName>
        <fullName evidence="5 10">Beta-galactosidase</fullName>
        <ecNumber evidence="5 10">3.2.1.23</ecNumber>
    </recommendedName>
    <alternativeName>
        <fullName evidence="9 10">Lactase</fullName>
    </alternativeName>
</protein>
<evidence type="ECO:0000256" key="4">
    <source>
        <dbReference type="ARBA" id="ARBA00011245"/>
    </source>
</evidence>
<comment type="similarity">
    <text evidence="3 10">Belongs to the glycosyl hydrolase 2 family.</text>
</comment>
<comment type="catalytic activity">
    <reaction evidence="1 10">
        <text>Hydrolysis of terminal non-reducing beta-D-galactose residues in beta-D-galactosides.</text>
        <dbReference type="EC" id="3.2.1.23"/>
    </reaction>
</comment>
<dbReference type="Gene3D" id="2.60.40.10">
    <property type="entry name" value="Immunoglobulins"/>
    <property type="match status" value="2"/>
</dbReference>
<evidence type="ECO:0000256" key="8">
    <source>
        <dbReference type="ARBA" id="ARBA00023295"/>
    </source>
</evidence>
<dbReference type="Pfam" id="PF16353">
    <property type="entry name" value="LacZ_4"/>
    <property type="match status" value="1"/>
</dbReference>
<dbReference type="RefSeq" id="WP_377020904.1">
    <property type="nucleotide sequence ID" value="NZ_JBHLTS010000004.1"/>
</dbReference>
<dbReference type="Gene3D" id="2.60.120.260">
    <property type="entry name" value="Galactose-binding domain-like"/>
    <property type="match status" value="1"/>
</dbReference>
<dbReference type="EMBL" id="JBHLTS010000004">
    <property type="protein sequence ID" value="MFC0513031.1"/>
    <property type="molecule type" value="Genomic_DNA"/>
</dbReference>
<dbReference type="Pfam" id="PF00703">
    <property type="entry name" value="Glyco_hydro_2"/>
    <property type="match status" value="1"/>
</dbReference>
<comment type="subunit">
    <text evidence="4">Monomer.</text>
</comment>
<accession>A0ABV6KZZ2</accession>
<evidence type="ECO:0000256" key="9">
    <source>
        <dbReference type="ARBA" id="ARBA00032230"/>
    </source>
</evidence>
<name>A0ABV6KZZ2_9SPHI</name>
<evidence type="ECO:0000256" key="10">
    <source>
        <dbReference type="RuleBase" id="RU361154"/>
    </source>
</evidence>
<dbReference type="GO" id="GO:0016787">
    <property type="term" value="F:hydrolase activity"/>
    <property type="evidence" value="ECO:0007669"/>
    <property type="project" value="UniProtKB-KW"/>
</dbReference>
<evidence type="ECO:0000259" key="12">
    <source>
        <dbReference type="SMART" id="SM01038"/>
    </source>
</evidence>
<dbReference type="InterPro" id="IPR023232">
    <property type="entry name" value="Glyco_hydro_2_AS"/>
</dbReference>
<dbReference type="InterPro" id="IPR004199">
    <property type="entry name" value="B-gal_small/dom_5"/>
</dbReference>
<dbReference type="InterPro" id="IPR006101">
    <property type="entry name" value="Glyco_hydro_2"/>
</dbReference>
<dbReference type="EC" id="3.2.1.23" evidence="5 10"/>
<evidence type="ECO:0000313" key="13">
    <source>
        <dbReference type="EMBL" id="MFC0513031.1"/>
    </source>
</evidence>
<comment type="caution">
    <text evidence="13">The sequence shown here is derived from an EMBL/GenBank/DDBJ whole genome shotgun (WGS) entry which is preliminary data.</text>
</comment>
<evidence type="ECO:0000256" key="7">
    <source>
        <dbReference type="ARBA" id="ARBA00022837"/>
    </source>
</evidence>
<dbReference type="Gene3D" id="2.70.98.10">
    <property type="match status" value="1"/>
</dbReference>
<dbReference type="InterPro" id="IPR011013">
    <property type="entry name" value="Gal_mutarotase_sf_dom"/>
</dbReference>
<dbReference type="Pfam" id="PF02837">
    <property type="entry name" value="Glyco_hydro_2_N"/>
    <property type="match status" value="1"/>
</dbReference>
<sequence>MKFIYTLITFCCFVFAAAAQTPMWLNEQQSEDKRLPMHATFYTYESERLARLGDWKRSASYIDINGTWKFKWVEKPDLLPPDFASEKLDDTRWDNFKIPATWEVNGYGYPIFVNIGYEFQNIMRINPPYVPLTYDPTGVYRRIVNMGSGWKDKQVVLHIGAAKSNVQVWVNGKYAGYGEDSKLASEFDISPFLRTGKNLIALKVMRWSDGTYLEGQDFWRLGGIMRACYLEARNRSAGVNDVELHTVLRDHYTNGTLLTKLNFRNQAAGTTVKLALSLNGVPKAAVQYRLNSDTAGSKEFKINVAGIKLWSAEQPTLYDLMITLTDQGGHVITAIPQKVGFREVKIQEGKLLVNGKPILIKGVNRHETDPLTGQTISEESMLKDIQLMKQYNINAVRTCHYPNAEYWYELCDQYGIYVLDEANIESHGVGYNPDKTLANKPSWRDAHFKRLTRMVERDKNHPSVIIWSLGNEAGNGVNMYDTYNWLRKRDPSRPVHYEQAITSYDSFNAKFNSDIIAPMYPGPGPMVNYARNNPKPSRPFIMCEYAHAMGNSLGNFKDYWDIIRNNRHAFQGGFIWDFVDQGLRKITAAGDTIYAYGGDFGPADVPSDNNSMSDGVFESDRRPEPEAFEMKHIYQNLHTRWKGGNTISVYNENYFKGTDNLTLHWELMIDGKLSQSGDVNSLHIAPQDSATIRLPLNTASRGEMFLNLTYRLKHNELLMSAGHIAAWDQFHLGGQFVNSPAAVKPGNTQITEDSVSLIITSEKTNVRFNKMTGFPDRYRVNGTDIIEPGTDMRPNFWRAPTDNDMGANVQTRWKIWKQITEAPGKLSISARSMGDSSVVNVFYNLKDLNADLSVIYTVKGNGELAVRQELFPGQGSTAPMLPRFGMKLITPAGFETVNYYGRGPYENYQDRNAAAMVGIYHQTVKQQFTPYTRPQETGNKTDIRWFELLKAENKGIRVTGSGLLSMTALHLFQEDLDDGDEKHQRHAGELKPRKQTQLSIDYKQMGVGSVTSWGDLPLKPYLLPFQKYSYSFVITPVNL</sequence>
<dbReference type="PRINTS" id="PR00132">
    <property type="entry name" value="GLHYDRLASE2"/>
</dbReference>
<dbReference type="InterPro" id="IPR014718">
    <property type="entry name" value="GH-type_carb-bd"/>
</dbReference>
<dbReference type="Gene3D" id="3.20.20.80">
    <property type="entry name" value="Glycosidases"/>
    <property type="match status" value="1"/>
</dbReference>
<gene>
    <name evidence="13" type="ORF">ACFFGT_02430</name>
</gene>
<keyword evidence="7" id="KW-0106">Calcium</keyword>
<dbReference type="InterPro" id="IPR008979">
    <property type="entry name" value="Galactose-bd-like_sf"/>
</dbReference>
<dbReference type="InterPro" id="IPR006104">
    <property type="entry name" value="Glyco_hydro_2_N"/>
</dbReference>
<evidence type="ECO:0000313" key="14">
    <source>
        <dbReference type="Proteomes" id="UP001589828"/>
    </source>
</evidence>
<feature type="signal peptide" evidence="11">
    <location>
        <begin position="1"/>
        <end position="18"/>
    </location>
</feature>
<dbReference type="Pfam" id="PF02836">
    <property type="entry name" value="Glyco_hydro_2_C"/>
    <property type="match status" value="1"/>
</dbReference>
<feature type="chain" id="PRO_5046712309" description="Beta-galactosidase" evidence="11">
    <location>
        <begin position="19"/>
        <end position="1039"/>
    </location>
</feature>
<organism evidence="13 14">
    <name type="scientific">Mucilaginibacter angelicae</name>
    <dbReference type="NCBI Taxonomy" id="869718"/>
    <lineage>
        <taxon>Bacteria</taxon>
        <taxon>Pseudomonadati</taxon>
        <taxon>Bacteroidota</taxon>
        <taxon>Sphingobacteriia</taxon>
        <taxon>Sphingobacteriales</taxon>
        <taxon>Sphingobacteriaceae</taxon>
        <taxon>Mucilaginibacter</taxon>
    </lineage>
</organism>
<comment type="cofactor">
    <cofactor evidence="2">
        <name>Ca(2+)</name>
        <dbReference type="ChEBI" id="CHEBI:29108"/>
    </cofactor>
</comment>
<dbReference type="SMART" id="SM01038">
    <property type="entry name" value="Bgal_small_N"/>
    <property type="match status" value="1"/>
</dbReference>
<dbReference type="SUPFAM" id="SSF51445">
    <property type="entry name" value="(Trans)glycosidases"/>
    <property type="match status" value="1"/>
</dbReference>
<dbReference type="Pfam" id="PF02929">
    <property type="entry name" value="Bgal_small_N"/>
    <property type="match status" value="1"/>
</dbReference>
<feature type="domain" description="Beta galactosidase small chain/" evidence="12">
    <location>
        <begin position="758"/>
        <end position="1035"/>
    </location>
</feature>
<dbReference type="InterPro" id="IPR006103">
    <property type="entry name" value="Glyco_hydro_2_cat"/>
</dbReference>
<proteinExistence type="inferred from homology"/>
<dbReference type="SUPFAM" id="SSF49303">
    <property type="entry name" value="beta-Galactosidase/glucuronidase domain"/>
    <property type="match status" value="2"/>
</dbReference>
<dbReference type="PROSITE" id="PS00719">
    <property type="entry name" value="GLYCOSYL_HYDROL_F2_1"/>
    <property type="match status" value="1"/>
</dbReference>
<keyword evidence="8 10" id="KW-0326">Glycosidase</keyword>
<evidence type="ECO:0000256" key="5">
    <source>
        <dbReference type="ARBA" id="ARBA00012756"/>
    </source>
</evidence>
<evidence type="ECO:0000256" key="1">
    <source>
        <dbReference type="ARBA" id="ARBA00001412"/>
    </source>
</evidence>
<dbReference type="SUPFAM" id="SSF74650">
    <property type="entry name" value="Galactose mutarotase-like"/>
    <property type="match status" value="1"/>
</dbReference>
<evidence type="ECO:0000256" key="2">
    <source>
        <dbReference type="ARBA" id="ARBA00001913"/>
    </source>
</evidence>
<dbReference type="InterPro" id="IPR023230">
    <property type="entry name" value="Glyco_hydro_2_CS"/>
</dbReference>
<dbReference type="InterPro" id="IPR032312">
    <property type="entry name" value="LacZ_4"/>
</dbReference>
<keyword evidence="14" id="KW-1185">Reference proteome</keyword>
<evidence type="ECO:0000256" key="11">
    <source>
        <dbReference type="SAM" id="SignalP"/>
    </source>
</evidence>